<dbReference type="Proteomes" id="UP000658258">
    <property type="component" value="Unassembled WGS sequence"/>
</dbReference>
<keyword evidence="3" id="KW-1185">Reference proteome</keyword>
<dbReference type="InterPro" id="IPR000182">
    <property type="entry name" value="GNAT_dom"/>
</dbReference>
<protein>
    <recommendedName>
        <fullName evidence="1">N-acetyltransferase domain-containing protein</fullName>
    </recommendedName>
</protein>
<reference evidence="3" key="1">
    <citation type="journal article" date="2019" name="Int. J. Syst. Evol. Microbiol.">
        <title>The Global Catalogue of Microorganisms (GCM) 10K type strain sequencing project: providing services to taxonomists for standard genome sequencing and annotation.</title>
        <authorList>
            <consortium name="The Broad Institute Genomics Platform"/>
            <consortium name="The Broad Institute Genome Sequencing Center for Infectious Disease"/>
            <person name="Wu L."/>
            <person name="Ma J."/>
        </authorList>
    </citation>
    <scope>NUCLEOTIDE SEQUENCE [LARGE SCALE GENOMIC DNA]</scope>
    <source>
        <strain evidence="3">CGMCC 1.15111</strain>
    </source>
</reference>
<dbReference type="Gene3D" id="3.40.630.30">
    <property type="match status" value="1"/>
</dbReference>
<name>A0ABQ3I772_9BACT</name>
<organism evidence="2 3">
    <name type="scientific">Roseivirga thermotolerans</name>
    <dbReference type="NCBI Taxonomy" id="1758176"/>
    <lineage>
        <taxon>Bacteria</taxon>
        <taxon>Pseudomonadati</taxon>
        <taxon>Bacteroidota</taxon>
        <taxon>Cytophagia</taxon>
        <taxon>Cytophagales</taxon>
        <taxon>Roseivirgaceae</taxon>
        <taxon>Roseivirga</taxon>
    </lineage>
</organism>
<dbReference type="Pfam" id="PF00583">
    <property type="entry name" value="Acetyltransf_1"/>
    <property type="match status" value="1"/>
</dbReference>
<sequence>MNFNPSLFTGLVLIPNPQMELKFTVRPATSNDVHYAQTIVDEIASSAAKRGTGIARRTPEYISKKMDEGKAVIAYAQDGTWAGFCYIEVWSHGQFVANSGLIVNPEFRGHGLAKRIKQEVFKLSRKKYPEAKIFGLTTGAAVLKINSELGYKPVIYEELTQDEDFWAGCKTCVNFDILTAKNRKNCICTAMLYNPAWEKNIKPKRTVWTERELDKDLKLFERWIKFKKSVLLKIDERKKKKENGK</sequence>
<proteinExistence type="predicted"/>
<feature type="domain" description="N-acetyltransferase" evidence="1">
    <location>
        <begin position="23"/>
        <end position="172"/>
    </location>
</feature>
<dbReference type="EMBL" id="BNAG01000001">
    <property type="protein sequence ID" value="GHE56645.1"/>
    <property type="molecule type" value="Genomic_DNA"/>
</dbReference>
<evidence type="ECO:0000259" key="1">
    <source>
        <dbReference type="PROSITE" id="PS51186"/>
    </source>
</evidence>
<gene>
    <name evidence="2" type="ORF">GCM10011340_09490</name>
</gene>
<dbReference type="CDD" id="cd04301">
    <property type="entry name" value="NAT_SF"/>
    <property type="match status" value="1"/>
</dbReference>
<evidence type="ECO:0000313" key="3">
    <source>
        <dbReference type="Proteomes" id="UP000658258"/>
    </source>
</evidence>
<dbReference type="InterPro" id="IPR016181">
    <property type="entry name" value="Acyl_CoA_acyltransferase"/>
</dbReference>
<accession>A0ABQ3I772</accession>
<comment type="caution">
    <text evidence="2">The sequence shown here is derived from an EMBL/GenBank/DDBJ whole genome shotgun (WGS) entry which is preliminary data.</text>
</comment>
<dbReference type="SUPFAM" id="SSF55729">
    <property type="entry name" value="Acyl-CoA N-acyltransferases (Nat)"/>
    <property type="match status" value="1"/>
</dbReference>
<evidence type="ECO:0000313" key="2">
    <source>
        <dbReference type="EMBL" id="GHE56645.1"/>
    </source>
</evidence>
<dbReference type="PROSITE" id="PS51186">
    <property type="entry name" value="GNAT"/>
    <property type="match status" value="1"/>
</dbReference>